<dbReference type="AlphaFoldDB" id="A0A177ASG3"/>
<dbReference type="GO" id="GO:0071014">
    <property type="term" value="C:post-mRNA release spliceosomal complex"/>
    <property type="evidence" value="ECO:0007669"/>
    <property type="project" value="TreeGrafter"/>
</dbReference>
<reference evidence="3 4" key="1">
    <citation type="submission" date="2016-04" db="EMBL/GenBank/DDBJ databases">
        <title>The genome of Intoshia linei affirms orthonectids as highly simplified spiralians.</title>
        <authorList>
            <person name="Mikhailov K.V."/>
            <person name="Slusarev G.S."/>
            <person name="Nikitin M.A."/>
            <person name="Logacheva M.D."/>
            <person name="Penin A."/>
            <person name="Aleoshin V."/>
            <person name="Panchin Y.V."/>
        </authorList>
    </citation>
    <scope>NUCLEOTIDE SEQUENCE [LARGE SCALE GENOMIC DNA]</scope>
    <source>
        <strain evidence="3">Intl2013</strain>
        <tissue evidence="3">Whole animal</tissue>
    </source>
</reference>
<dbReference type="PANTHER" id="PTHR12111">
    <property type="entry name" value="SPLICING FACTOR YJU2"/>
    <property type="match status" value="1"/>
</dbReference>
<dbReference type="GO" id="GO:0000398">
    <property type="term" value="P:mRNA splicing, via spliceosome"/>
    <property type="evidence" value="ECO:0007669"/>
    <property type="project" value="InterPro"/>
</dbReference>
<evidence type="ECO:0000313" key="3">
    <source>
        <dbReference type="EMBL" id="OAF64472.1"/>
    </source>
</evidence>
<dbReference type="EMBL" id="LWCA01001810">
    <property type="protein sequence ID" value="OAF64472.1"/>
    <property type="molecule type" value="Genomic_DNA"/>
</dbReference>
<evidence type="ECO:0000256" key="2">
    <source>
        <dbReference type="SAM" id="MobiDB-lite"/>
    </source>
</evidence>
<feature type="region of interest" description="Disordered" evidence="2">
    <location>
        <begin position="1"/>
        <end position="20"/>
    </location>
</feature>
<accession>A0A177ASG3</accession>
<protein>
    <submittedName>
        <fullName evidence="3">Coiled-coil domain-containing protein</fullName>
    </submittedName>
</protein>
<dbReference type="OrthoDB" id="360327at2759"/>
<proteinExistence type="inferred from homology"/>
<keyword evidence="4" id="KW-1185">Reference proteome</keyword>
<feature type="region of interest" description="Disordered" evidence="2">
    <location>
        <begin position="234"/>
        <end position="275"/>
    </location>
</feature>
<dbReference type="PANTHER" id="PTHR12111:SF2">
    <property type="entry name" value="SPLICING FACTOR YJU2B-RELATED"/>
    <property type="match status" value="1"/>
</dbReference>
<evidence type="ECO:0000256" key="1">
    <source>
        <dbReference type="ARBA" id="ARBA00005595"/>
    </source>
</evidence>
<organism evidence="3 4">
    <name type="scientific">Intoshia linei</name>
    <dbReference type="NCBI Taxonomy" id="1819745"/>
    <lineage>
        <taxon>Eukaryota</taxon>
        <taxon>Metazoa</taxon>
        <taxon>Spiralia</taxon>
        <taxon>Lophotrochozoa</taxon>
        <taxon>Mesozoa</taxon>
        <taxon>Orthonectida</taxon>
        <taxon>Rhopaluridae</taxon>
        <taxon>Intoshia</taxon>
    </lineage>
</organism>
<sequence length="275" mass="32343">MGERKGQNKYYPPDFDPRKHGNLNRYHGTHALRERAKKIKQGIIVIRFELPFNIWCDGCGNSVATGVRYNAEKTKIDMYYSTPIYEFKMRCHLCPNHFTIKTDPQKLNYIITSGARRKELRWDPSENEQLIHTPGMVLQKMNEDPMFKLDHEMDKQKAYEKSDNVPSLSKLLNVRSEWKDDYNINIFLRDKFRIQKNIKRADQRIANRLNLSVPLISERSDDVKIAKSLFKNRQKPNSTPIETLKKNIKRNSKIYAKPSKPPSKSPKLIEYDLSD</sequence>
<dbReference type="Proteomes" id="UP000078046">
    <property type="component" value="Unassembled WGS sequence"/>
</dbReference>
<dbReference type="GO" id="GO:0005684">
    <property type="term" value="C:U2-type spliceosomal complex"/>
    <property type="evidence" value="ECO:0007669"/>
    <property type="project" value="TreeGrafter"/>
</dbReference>
<comment type="caution">
    <text evidence="3">The sequence shown here is derived from an EMBL/GenBank/DDBJ whole genome shotgun (WGS) entry which is preliminary data.</text>
</comment>
<dbReference type="Pfam" id="PF04502">
    <property type="entry name" value="Saf4_Yju2"/>
    <property type="match status" value="1"/>
</dbReference>
<dbReference type="InterPro" id="IPR007590">
    <property type="entry name" value="Saf4/Yju2"/>
</dbReference>
<gene>
    <name evidence="3" type="ORF">A3Q56_07816</name>
</gene>
<name>A0A177ASG3_9BILA</name>
<evidence type="ECO:0000313" key="4">
    <source>
        <dbReference type="Proteomes" id="UP000078046"/>
    </source>
</evidence>
<comment type="similarity">
    <text evidence="1">Belongs to the CWC16 family.</text>
</comment>